<evidence type="ECO:0000256" key="1">
    <source>
        <dbReference type="ARBA" id="ARBA00001966"/>
    </source>
</evidence>
<dbReference type="SFLD" id="SFLDG01067">
    <property type="entry name" value="SPASM/twitch_domain_containing"/>
    <property type="match status" value="1"/>
</dbReference>
<name>A0A6M3KXH1_9ZZZZ</name>
<sequence>MNTEFFWDRMAERADETIKAIKSGTVPDIIRFAVHVTGRCNMRCRYCHDPKNNKVIDRELFRDICRRAGTKGVVHITGGEPMCVPWLEEEIQRQARYTRFAFNSNLLKLPRLETAKALFRVKTSLDDLDAERWNSVVGGPHFNTVVANIKAISRIVKYTSVSFTATHLNAARFKPFIAFCKEQFPDLYSISASFFKGNGELSLTLGDITLLFDAAEDLNEVSKMVFLETHTQQGNYFPENLEIPCYLSMTERLIDEYGREFYCSHLYRDRVEAPGNPGNDPHCITGCNARFRKFNRLVHEATRKECDLWDGY</sequence>
<dbReference type="InterPro" id="IPR058240">
    <property type="entry name" value="rSAM_sf"/>
</dbReference>
<dbReference type="AlphaFoldDB" id="A0A6M3KXH1"/>
<feature type="domain" description="Radical SAM core" evidence="8">
    <location>
        <begin position="36"/>
        <end position="160"/>
    </location>
</feature>
<evidence type="ECO:0000256" key="6">
    <source>
        <dbReference type="ARBA" id="ARBA00023004"/>
    </source>
</evidence>
<dbReference type="SFLD" id="SFLDS00029">
    <property type="entry name" value="Radical_SAM"/>
    <property type="match status" value="1"/>
</dbReference>
<dbReference type="EMBL" id="MT142664">
    <property type="protein sequence ID" value="QJA86867.1"/>
    <property type="molecule type" value="Genomic_DNA"/>
</dbReference>
<dbReference type="PANTHER" id="PTHR11228">
    <property type="entry name" value="RADICAL SAM DOMAIN PROTEIN"/>
    <property type="match status" value="1"/>
</dbReference>
<evidence type="ECO:0000259" key="8">
    <source>
        <dbReference type="Pfam" id="PF04055"/>
    </source>
</evidence>
<dbReference type="GO" id="GO:0016491">
    <property type="term" value="F:oxidoreductase activity"/>
    <property type="evidence" value="ECO:0007669"/>
    <property type="project" value="UniProtKB-KW"/>
</dbReference>
<keyword evidence="3" id="KW-0949">S-adenosyl-L-methionine</keyword>
<keyword evidence="7" id="KW-0411">Iron-sulfur</keyword>
<keyword evidence="5" id="KW-0560">Oxidoreductase</keyword>
<dbReference type="InterPro" id="IPR007197">
    <property type="entry name" value="rSAM"/>
</dbReference>
<dbReference type="GO" id="GO:0051539">
    <property type="term" value="F:4 iron, 4 sulfur cluster binding"/>
    <property type="evidence" value="ECO:0007669"/>
    <property type="project" value="UniProtKB-KW"/>
</dbReference>
<gene>
    <name evidence="9" type="ORF">MM415B03105_0011</name>
</gene>
<evidence type="ECO:0000256" key="2">
    <source>
        <dbReference type="ARBA" id="ARBA00022485"/>
    </source>
</evidence>
<evidence type="ECO:0000313" key="9">
    <source>
        <dbReference type="EMBL" id="QJA86867.1"/>
    </source>
</evidence>
<keyword evidence="2" id="KW-0004">4Fe-4S</keyword>
<dbReference type="CDD" id="cd01335">
    <property type="entry name" value="Radical_SAM"/>
    <property type="match status" value="1"/>
</dbReference>
<accession>A0A6M3KXH1</accession>
<dbReference type="PANTHER" id="PTHR11228:SF7">
    <property type="entry name" value="PQQA PEPTIDE CYCLASE"/>
    <property type="match status" value="1"/>
</dbReference>
<evidence type="ECO:0000256" key="7">
    <source>
        <dbReference type="ARBA" id="ARBA00023014"/>
    </source>
</evidence>
<dbReference type="InterPro" id="IPR000385">
    <property type="entry name" value="MoaA_NifB_PqqE_Fe-S-bd_CS"/>
</dbReference>
<proteinExistence type="predicted"/>
<reference evidence="9" key="1">
    <citation type="submission" date="2020-03" db="EMBL/GenBank/DDBJ databases">
        <title>The deep terrestrial virosphere.</title>
        <authorList>
            <person name="Holmfeldt K."/>
            <person name="Nilsson E."/>
            <person name="Simone D."/>
            <person name="Lopez-Fernandez M."/>
            <person name="Wu X."/>
            <person name="de Brujin I."/>
            <person name="Lundin D."/>
            <person name="Andersson A."/>
            <person name="Bertilsson S."/>
            <person name="Dopson M."/>
        </authorList>
    </citation>
    <scope>NUCLEOTIDE SEQUENCE</scope>
    <source>
        <strain evidence="9">MM415B03105</strain>
    </source>
</reference>
<dbReference type="InterPro" id="IPR013785">
    <property type="entry name" value="Aldolase_TIM"/>
</dbReference>
<dbReference type="InterPro" id="IPR050377">
    <property type="entry name" value="Radical_SAM_PqqE_MftC-like"/>
</dbReference>
<comment type="cofactor">
    <cofactor evidence="1">
        <name>[4Fe-4S] cluster</name>
        <dbReference type="ChEBI" id="CHEBI:49883"/>
    </cofactor>
</comment>
<evidence type="ECO:0000256" key="5">
    <source>
        <dbReference type="ARBA" id="ARBA00023002"/>
    </source>
</evidence>
<dbReference type="PROSITE" id="PS01305">
    <property type="entry name" value="MOAA_NIFB_PQQE"/>
    <property type="match status" value="1"/>
</dbReference>
<evidence type="ECO:0000256" key="4">
    <source>
        <dbReference type="ARBA" id="ARBA00022723"/>
    </source>
</evidence>
<keyword evidence="4" id="KW-0479">Metal-binding</keyword>
<dbReference type="Gene3D" id="3.20.20.70">
    <property type="entry name" value="Aldolase class I"/>
    <property type="match status" value="1"/>
</dbReference>
<keyword evidence="6" id="KW-0408">Iron</keyword>
<organism evidence="9">
    <name type="scientific">viral metagenome</name>
    <dbReference type="NCBI Taxonomy" id="1070528"/>
    <lineage>
        <taxon>unclassified sequences</taxon>
        <taxon>metagenomes</taxon>
        <taxon>organismal metagenomes</taxon>
    </lineage>
</organism>
<dbReference type="Pfam" id="PF04055">
    <property type="entry name" value="Radical_SAM"/>
    <property type="match status" value="1"/>
</dbReference>
<evidence type="ECO:0000256" key="3">
    <source>
        <dbReference type="ARBA" id="ARBA00022691"/>
    </source>
</evidence>
<protein>
    <submittedName>
        <fullName evidence="9">Putative radical SAM superfamily protein</fullName>
    </submittedName>
</protein>
<dbReference type="SUPFAM" id="SSF102114">
    <property type="entry name" value="Radical SAM enzymes"/>
    <property type="match status" value="1"/>
</dbReference>
<dbReference type="GO" id="GO:0046872">
    <property type="term" value="F:metal ion binding"/>
    <property type="evidence" value="ECO:0007669"/>
    <property type="project" value="UniProtKB-KW"/>
</dbReference>